<sequence length="413" mass="46918">MRFIAVDLYGLLKQHSKFNTLIASGYNSQKVACTPSEDPLYPCWQRVCVESVIRVMPLKRYSAEAFGVLTICLVALLVLLGFVCIAYLLHLRSRVLRQGFIQLSYFNGPWIIRISFILFTIWWGFGEIIRLNFLRRQGRVLNAVNLKWQENICKCYIVSNLGFAEPCMFLTLVFLLRAPLQNIDTGILSRKWNWKTAGYVILYCLPVFVLQLILILILPELRKERELSPYFTRAFVPLMQNSDDIALCTYPLLNTILLGLFASILTAYLFWLGGWILKLVVNKGLRKRVYILIFSVLSLLQLRVVLLGLSVLSKPEQFLFEALAFSAFLVQLCCAGVCIFILVCYPVKDCLALGNLHDLEARRSVFLDVQNDTVSLIADHSHLEGSPGINTERSFDASTSTGAFVELSRFSPS</sequence>
<accession>A0ABR2R3Q4</accession>
<reference evidence="2 3" key="1">
    <citation type="journal article" date="2024" name="G3 (Bethesda)">
        <title>Genome assembly of Hibiscus sabdariffa L. provides insights into metabolisms of medicinal natural products.</title>
        <authorList>
            <person name="Kim T."/>
        </authorList>
    </citation>
    <scope>NUCLEOTIDE SEQUENCE [LARGE SCALE GENOMIC DNA]</scope>
    <source>
        <strain evidence="2">TK-2024</strain>
        <tissue evidence="2">Old leaves</tissue>
    </source>
</reference>
<feature type="transmembrane region" description="Helical" evidence="1">
    <location>
        <begin position="289"/>
        <end position="312"/>
    </location>
</feature>
<dbReference type="PANTHER" id="PTHR34116:SF2">
    <property type="entry name" value="THH1_TOM1_TOM3 DOMAIN-CONTAINING PROTEIN"/>
    <property type="match status" value="1"/>
</dbReference>
<dbReference type="EMBL" id="JBBPBN010000026">
    <property type="protein sequence ID" value="KAK9007386.1"/>
    <property type="molecule type" value="Genomic_DNA"/>
</dbReference>
<name>A0ABR2R3Q4_9ROSI</name>
<feature type="transmembrane region" description="Helical" evidence="1">
    <location>
        <begin position="65"/>
        <end position="89"/>
    </location>
</feature>
<comment type="caution">
    <text evidence="2">The sequence shown here is derived from an EMBL/GenBank/DDBJ whole genome shotgun (WGS) entry which is preliminary data.</text>
</comment>
<evidence type="ECO:0000313" key="2">
    <source>
        <dbReference type="EMBL" id="KAK9007386.1"/>
    </source>
</evidence>
<feature type="transmembrane region" description="Helical" evidence="1">
    <location>
        <begin position="197"/>
        <end position="218"/>
    </location>
</feature>
<dbReference type="Proteomes" id="UP001396334">
    <property type="component" value="Unassembled WGS sequence"/>
</dbReference>
<feature type="transmembrane region" description="Helical" evidence="1">
    <location>
        <begin position="256"/>
        <end position="277"/>
    </location>
</feature>
<proteinExistence type="predicted"/>
<protein>
    <submittedName>
        <fullName evidence="2">Uncharacterized protein</fullName>
    </submittedName>
</protein>
<feature type="transmembrane region" description="Helical" evidence="1">
    <location>
        <begin position="318"/>
        <end position="345"/>
    </location>
</feature>
<gene>
    <name evidence="2" type="ORF">V6N11_074314</name>
</gene>
<keyword evidence="3" id="KW-1185">Reference proteome</keyword>
<organism evidence="2 3">
    <name type="scientific">Hibiscus sabdariffa</name>
    <name type="common">roselle</name>
    <dbReference type="NCBI Taxonomy" id="183260"/>
    <lineage>
        <taxon>Eukaryota</taxon>
        <taxon>Viridiplantae</taxon>
        <taxon>Streptophyta</taxon>
        <taxon>Embryophyta</taxon>
        <taxon>Tracheophyta</taxon>
        <taxon>Spermatophyta</taxon>
        <taxon>Magnoliopsida</taxon>
        <taxon>eudicotyledons</taxon>
        <taxon>Gunneridae</taxon>
        <taxon>Pentapetalae</taxon>
        <taxon>rosids</taxon>
        <taxon>malvids</taxon>
        <taxon>Malvales</taxon>
        <taxon>Malvaceae</taxon>
        <taxon>Malvoideae</taxon>
        <taxon>Hibiscus</taxon>
    </lineage>
</organism>
<keyword evidence="1" id="KW-0472">Membrane</keyword>
<dbReference type="InterPro" id="IPR016971">
    <property type="entry name" value="UCP031277"/>
</dbReference>
<keyword evidence="1" id="KW-0812">Transmembrane</keyword>
<keyword evidence="1" id="KW-1133">Transmembrane helix</keyword>
<evidence type="ECO:0000256" key="1">
    <source>
        <dbReference type="SAM" id="Phobius"/>
    </source>
</evidence>
<feature type="transmembrane region" description="Helical" evidence="1">
    <location>
        <begin position="110"/>
        <end position="129"/>
    </location>
</feature>
<dbReference type="PANTHER" id="PTHR34116">
    <property type="entry name" value="PLASMINOGEN ACTIVATOR INHIBITOR"/>
    <property type="match status" value="1"/>
</dbReference>
<dbReference type="PIRSF" id="PIRSF031277">
    <property type="entry name" value="UCP031277"/>
    <property type="match status" value="1"/>
</dbReference>
<evidence type="ECO:0000313" key="3">
    <source>
        <dbReference type="Proteomes" id="UP001396334"/>
    </source>
</evidence>